<dbReference type="Gene3D" id="3.30.70.580">
    <property type="entry name" value="Pseudouridine synthase I, catalytic domain, N-terminal subdomain"/>
    <property type="match status" value="1"/>
</dbReference>
<comment type="similarity">
    <text evidence="1 7">Belongs to the pseudouridine synthase RsuA family.</text>
</comment>
<sequence length="240" mass="27099">MVSKRGRIDTFVAKRLQIPKKMVRNLIASEQLFIDGHQVLTADTQIDEFSLIECQGNVLQQRQRAYWMLNKPKGVVSATIDNQHVTALDLLAGIDKDLLHIAGRLDLNSTGLLLITNDAKWSQRLMAPKSKVTKRYLVTLANPIDSTYVAAFAQGMWFEYEGITTQPAKLTVLSKHQAMVELKEGKYHQIKRMFGRFQNPVIELHRESVGEIRLDDELGEGEFRALSTAEIHSINVNASV</sequence>
<keyword evidence="10" id="KW-1185">Reference proteome</keyword>
<dbReference type="Proteomes" id="UP001155546">
    <property type="component" value="Unassembled WGS sequence"/>
</dbReference>
<dbReference type="InterPro" id="IPR050343">
    <property type="entry name" value="RsuA_PseudoU_synthase"/>
</dbReference>
<evidence type="ECO:0000256" key="3">
    <source>
        <dbReference type="ARBA" id="ARBA00023235"/>
    </source>
</evidence>
<evidence type="ECO:0000256" key="1">
    <source>
        <dbReference type="ARBA" id="ARBA00008348"/>
    </source>
</evidence>
<dbReference type="PROSITE" id="PS01149">
    <property type="entry name" value="PSI_RSU"/>
    <property type="match status" value="1"/>
</dbReference>
<organism evidence="9 10">
    <name type="scientific">Shewanella holmiensis</name>
    <dbReference type="NCBI Taxonomy" id="2952222"/>
    <lineage>
        <taxon>Bacteria</taxon>
        <taxon>Pseudomonadati</taxon>
        <taxon>Pseudomonadota</taxon>
        <taxon>Gammaproteobacteria</taxon>
        <taxon>Alteromonadales</taxon>
        <taxon>Shewanellaceae</taxon>
        <taxon>Shewanella</taxon>
    </lineage>
</organism>
<dbReference type="GO" id="GO:0003723">
    <property type="term" value="F:RNA binding"/>
    <property type="evidence" value="ECO:0007669"/>
    <property type="project" value="UniProtKB-KW"/>
</dbReference>
<comment type="caution">
    <text evidence="9">The sequence shown here is derived from an EMBL/GenBank/DDBJ whole genome shotgun (WGS) entry which is preliminary data.</text>
</comment>
<feature type="domain" description="Pseudouridine synthase RsuA/RluA-like" evidence="8">
    <location>
        <begin position="66"/>
        <end position="194"/>
    </location>
</feature>
<dbReference type="PANTHER" id="PTHR47683:SF4">
    <property type="entry name" value="PSEUDOURIDINE SYNTHASE"/>
    <property type="match status" value="1"/>
</dbReference>
<dbReference type="SUPFAM" id="SSF55120">
    <property type="entry name" value="Pseudouridine synthase"/>
    <property type="match status" value="1"/>
</dbReference>
<evidence type="ECO:0000256" key="6">
    <source>
        <dbReference type="PROSITE-ProRule" id="PRU00182"/>
    </source>
</evidence>
<evidence type="ECO:0000313" key="10">
    <source>
        <dbReference type="Proteomes" id="UP001155546"/>
    </source>
</evidence>
<dbReference type="InterPro" id="IPR006145">
    <property type="entry name" value="PsdUridine_synth_RsuA/RluA"/>
</dbReference>
<evidence type="ECO:0000256" key="5">
    <source>
        <dbReference type="ARBA" id="ARBA00037590"/>
    </source>
</evidence>
<dbReference type="InterPro" id="IPR036986">
    <property type="entry name" value="S4_RNA-bd_sf"/>
</dbReference>
<dbReference type="RefSeq" id="WP_261296979.1">
    <property type="nucleotide sequence ID" value="NZ_JAMTCD010000002.1"/>
</dbReference>
<dbReference type="EC" id="5.4.99.-" evidence="7"/>
<evidence type="ECO:0000256" key="4">
    <source>
        <dbReference type="ARBA" id="ARBA00036749"/>
    </source>
</evidence>
<dbReference type="Gene3D" id="3.10.290.10">
    <property type="entry name" value="RNA-binding S4 domain"/>
    <property type="match status" value="1"/>
</dbReference>
<dbReference type="Gene3D" id="3.30.70.1560">
    <property type="entry name" value="Alpha-L RNA-binding motif"/>
    <property type="match status" value="1"/>
</dbReference>
<name>A0A9X2WJJ9_9GAMM</name>
<evidence type="ECO:0000256" key="2">
    <source>
        <dbReference type="ARBA" id="ARBA00022884"/>
    </source>
</evidence>
<comment type="function">
    <text evidence="5">Responsible for synthesis of pseudouridine from uracil-516 in 16S ribosomal RNA.</text>
</comment>
<gene>
    <name evidence="9" type="ORF">NE535_01745</name>
</gene>
<reference evidence="9" key="1">
    <citation type="journal article" date="2023" name="Int. J. Syst. Evol. Microbiol.">
        <title>&lt;i&gt;Shewanella septentrionalis&lt;/i&gt; sp. nov. and &lt;i&gt;Shewanella holmiensis&lt;/i&gt; sp. nov., isolated from Baltic Sea water and sediments.</title>
        <authorList>
            <person name="Martin-Rodriguez A.J."/>
            <person name="Thorell K."/>
            <person name="Joffre E."/>
            <person name="Jensie-Markopoulos S."/>
            <person name="Moore E.R.B."/>
            <person name="Sjoling A."/>
        </authorList>
    </citation>
    <scope>NUCLEOTIDE SEQUENCE</scope>
    <source>
        <strain evidence="9">SP1S2-7</strain>
    </source>
</reference>
<dbReference type="PROSITE" id="PS50889">
    <property type="entry name" value="S4"/>
    <property type="match status" value="1"/>
</dbReference>
<dbReference type="GO" id="GO:0160136">
    <property type="term" value="F:16S rRNA pseudouridine(516) synthase activity"/>
    <property type="evidence" value="ECO:0007669"/>
    <property type="project" value="UniProtKB-EC"/>
</dbReference>
<protein>
    <recommendedName>
        <fullName evidence="7">Pseudouridine synthase</fullName>
        <ecNumber evidence="7">5.4.99.-</ecNumber>
    </recommendedName>
</protein>
<dbReference type="GO" id="GO:0001522">
    <property type="term" value="P:pseudouridine synthesis"/>
    <property type="evidence" value="ECO:0007669"/>
    <property type="project" value="InterPro"/>
</dbReference>
<dbReference type="Pfam" id="PF00849">
    <property type="entry name" value="PseudoU_synth_2"/>
    <property type="match status" value="1"/>
</dbReference>
<dbReference type="InterPro" id="IPR000748">
    <property type="entry name" value="PsdUridine_synth_RsuA/RluB/E/F"/>
</dbReference>
<dbReference type="GO" id="GO:0006364">
    <property type="term" value="P:rRNA processing"/>
    <property type="evidence" value="ECO:0007669"/>
    <property type="project" value="UniProtKB-ARBA"/>
</dbReference>
<dbReference type="InterPro" id="IPR042092">
    <property type="entry name" value="PsdUridine_s_RsuA/RluB/E/F_cat"/>
</dbReference>
<keyword evidence="3 7" id="KW-0413">Isomerase</keyword>
<evidence type="ECO:0000313" key="9">
    <source>
        <dbReference type="EMBL" id="MCT7940528.1"/>
    </source>
</evidence>
<dbReference type="InterPro" id="IPR020094">
    <property type="entry name" value="TruA/RsuA/RluB/E/F_N"/>
</dbReference>
<dbReference type="InterPro" id="IPR020103">
    <property type="entry name" value="PsdUridine_synth_cat_dom_sf"/>
</dbReference>
<proteinExistence type="inferred from homology"/>
<keyword evidence="2 6" id="KW-0694">RNA-binding</keyword>
<evidence type="ECO:0000259" key="8">
    <source>
        <dbReference type="Pfam" id="PF00849"/>
    </source>
</evidence>
<dbReference type="AlphaFoldDB" id="A0A9X2WJJ9"/>
<dbReference type="NCBIfam" id="TIGR00093">
    <property type="entry name" value="pseudouridine synthase"/>
    <property type="match status" value="1"/>
</dbReference>
<dbReference type="InterPro" id="IPR018496">
    <property type="entry name" value="PsdUridine_synth_RsuA/RluB_CS"/>
</dbReference>
<accession>A0A9X2WJJ9</accession>
<comment type="catalytic activity">
    <reaction evidence="4">
        <text>uridine(516) in 16S rRNA = pseudouridine(516) in 16S rRNA</text>
        <dbReference type="Rhea" id="RHEA:38867"/>
        <dbReference type="Rhea" id="RHEA-COMP:10089"/>
        <dbReference type="Rhea" id="RHEA-COMP:10090"/>
        <dbReference type="ChEBI" id="CHEBI:65314"/>
        <dbReference type="ChEBI" id="CHEBI:65315"/>
        <dbReference type="EC" id="5.4.99.19"/>
    </reaction>
</comment>
<dbReference type="CDD" id="cd02553">
    <property type="entry name" value="PseudoU_synth_RsuA"/>
    <property type="match status" value="1"/>
</dbReference>
<evidence type="ECO:0000256" key="7">
    <source>
        <dbReference type="RuleBase" id="RU003887"/>
    </source>
</evidence>
<dbReference type="PANTHER" id="PTHR47683">
    <property type="entry name" value="PSEUDOURIDINE SYNTHASE FAMILY PROTEIN-RELATED"/>
    <property type="match status" value="1"/>
</dbReference>
<dbReference type="EMBL" id="JAMTCD010000002">
    <property type="protein sequence ID" value="MCT7940528.1"/>
    <property type="molecule type" value="Genomic_DNA"/>
</dbReference>